<evidence type="ECO:0000313" key="1">
    <source>
        <dbReference type="EMBL" id="KRY14363.1"/>
    </source>
</evidence>
<evidence type="ECO:0000313" key="3">
    <source>
        <dbReference type="Proteomes" id="UP000054783"/>
    </source>
</evidence>
<feature type="non-terminal residue" evidence="2">
    <location>
        <position position="217"/>
    </location>
</feature>
<dbReference type="AlphaFoldDB" id="A0A0V0ZYI8"/>
<dbReference type="EMBL" id="JYDQ01000060">
    <property type="protein sequence ID" value="KRY17522.1"/>
    <property type="molecule type" value="Genomic_DNA"/>
</dbReference>
<proteinExistence type="predicted"/>
<keyword evidence="3" id="KW-1185">Reference proteome</keyword>
<accession>A0A0V0ZYI8</accession>
<organism evidence="2 3">
    <name type="scientific">Trichinella patagoniensis</name>
    <dbReference type="NCBI Taxonomy" id="990121"/>
    <lineage>
        <taxon>Eukaryota</taxon>
        <taxon>Metazoa</taxon>
        <taxon>Ecdysozoa</taxon>
        <taxon>Nematoda</taxon>
        <taxon>Enoplea</taxon>
        <taxon>Dorylaimia</taxon>
        <taxon>Trichinellida</taxon>
        <taxon>Trichinellidae</taxon>
        <taxon>Trichinella</taxon>
    </lineage>
</organism>
<dbReference type="EMBL" id="JYDQ01000118">
    <property type="protein sequence ID" value="KRY14363.1"/>
    <property type="molecule type" value="Genomic_DNA"/>
</dbReference>
<name>A0A0V0ZYI8_9BILA</name>
<reference evidence="2 3" key="1">
    <citation type="submission" date="2015-01" db="EMBL/GenBank/DDBJ databases">
        <title>Evolution of Trichinella species and genotypes.</title>
        <authorList>
            <person name="Korhonen P.K."/>
            <person name="Edoardo P."/>
            <person name="Giuseppe L.R."/>
            <person name="Gasser R.B."/>
        </authorList>
    </citation>
    <scope>NUCLEOTIDE SEQUENCE [LARGE SCALE GENOMIC DNA]</scope>
    <source>
        <strain evidence="2">ISS2496</strain>
    </source>
</reference>
<gene>
    <name evidence="2" type="ORF">T12_1037</name>
    <name evidence="1" type="ORF">T12_15486</name>
</gene>
<protein>
    <submittedName>
        <fullName evidence="2">Uncharacterized protein</fullName>
    </submittedName>
</protein>
<sequence>MDYTFAIKELLCRCRSNPFLASNGCNVMDPLLIPLPTVETGIQSLYILKMWQFDYAFRLHHGMDDLRSPFRFVLAIKTSQRSQCHVDYYKHDIIALIEDSEKRSERVYGVRLEIFSHDTSLLSFVVPITQIFFFDQFGSDALAVWFSYQWFSFLRNLNFGFHIHVGKSLGRLHLNGYRYEELDNSYGKNNPSGYAPGIILHIIYPQGGFMQIFLSPR</sequence>
<dbReference type="OrthoDB" id="5937138at2759"/>
<comment type="caution">
    <text evidence="2">The sequence shown here is derived from an EMBL/GenBank/DDBJ whole genome shotgun (WGS) entry which is preliminary data.</text>
</comment>
<dbReference type="Proteomes" id="UP000054783">
    <property type="component" value="Unassembled WGS sequence"/>
</dbReference>
<evidence type="ECO:0000313" key="2">
    <source>
        <dbReference type="EMBL" id="KRY17522.1"/>
    </source>
</evidence>